<reference evidence="2 3" key="1">
    <citation type="journal article" date="2020" name="Front. Microbiol.">
        <title>Genetic Organization of the aprX-lipA2 Operon Affects the Proteolytic Potential of Pseudomonas Species in Milk.</title>
        <authorList>
            <person name="Maier C."/>
            <person name="Huptas C."/>
            <person name="von Neubeck M."/>
            <person name="Scherer S."/>
            <person name="Wenning M."/>
            <person name="Lucking G."/>
        </authorList>
    </citation>
    <scope>NUCLEOTIDE SEQUENCE [LARGE SCALE GENOMIC DNA]</scope>
    <source>
        <strain evidence="2 3">WS 5094</strain>
    </source>
</reference>
<dbReference type="GO" id="GO:0004252">
    <property type="term" value="F:serine-type endopeptidase activity"/>
    <property type="evidence" value="ECO:0007669"/>
    <property type="project" value="InterPro"/>
</dbReference>
<evidence type="ECO:0000313" key="2">
    <source>
        <dbReference type="EMBL" id="NNB50430.1"/>
    </source>
</evidence>
<dbReference type="RefSeq" id="WP_169907684.1">
    <property type="nucleotide sequence ID" value="NZ_JAAQYX010000018.1"/>
</dbReference>
<dbReference type="Pfam" id="PF00082">
    <property type="entry name" value="Peptidase_S8"/>
    <property type="match status" value="1"/>
</dbReference>
<feature type="domain" description="Peptidase S8/S53" evidence="1">
    <location>
        <begin position="302"/>
        <end position="538"/>
    </location>
</feature>
<gene>
    <name evidence="2" type="ORF">HBN89_14310</name>
</gene>
<proteinExistence type="predicted"/>
<dbReference type="InterPro" id="IPR036852">
    <property type="entry name" value="Peptidase_S8/S53_dom_sf"/>
</dbReference>
<dbReference type="AlphaFoldDB" id="A0A9Q5B179"/>
<dbReference type="SUPFAM" id="SSF52743">
    <property type="entry name" value="Subtilisin-like"/>
    <property type="match status" value="1"/>
</dbReference>
<dbReference type="Gene3D" id="3.40.50.200">
    <property type="entry name" value="Peptidase S8/S53 domain"/>
    <property type="match status" value="1"/>
</dbReference>
<dbReference type="InterPro" id="IPR000209">
    <property type="entry name" value="Peptidase_S8/S53_dom"/>
</dbReference>
<evidence type="ECO:0000313" key="3">
    <source>
        <dbReference type="Proteomes" id="UP000564604"/>
    </source>
</evidence>
<comment type="caution">
    <text evidence="2">The sequence shown here is derived from an EMBL/GenBank/DDBJ whole genome shotgun (WGS) entry which is preliminary data.</text>
</comment>
<organism evidence="2 3">
    <name type="scientific">Pseudomonas fragi</name>
    <dbReference type="NCBI Taxonomy" id="296"/>
    <lineage>
        <taxon>Bacteria</taxon>
        <taxon>Pseudomonadati</taxon>
        <taxon>Pseudomonadota</taxon>
        <taxon>Gammaproteobacteria</taxon>
        <taxon>Pseudomonadales</taxon>
        <taxon>Pseudomonadaceae</taxon>
        <taxon>Pseudomonas</taxon>
    </lineage>
</organism>
<sequence length="732" mass="80179">MNNFIVGYGETLTTKVDIGGGGGDKKHPYSISEAIKRISSQLDEIISKIESKPDAECAGGRVVVKFIQHPSYLAKSYYPRKLFSAYGMNDIGSRAVTVEPEKWGVEKHPDAGLASCVFVSGEKSQYRKLLTDLVSNSLTRASEDVLRTLERVEYFDASEKIKSIDASGESLNLEVVIHASADDDYVVRAFNDYASLNGGAVKREKAKVVGGLTFLPVSIPHGKEQALAKFAQLRVLRSIPKLRMSKPEILRSPVSTPVSLPSWNPDILNRDFKVCIFDGGLGDGNHISNWATEIIPDGMEGSHPEYLAHGSEVCSAYLFGPALGSDSVLGAPYTTVDIVRVISQGDSDPDLFDVLTRIEDTLKLKIYKYINLSLGPNIAIDDDEVHVWTSVIDALLQDGDCLAVVAVGNDGDLPGDYGRVQPPSDMVNSLSVGASDGESQGWTRAPYSCIGPGRSPGVVKPDGVIFGGAPHNLFRVYSPRIHSFIDTMGTSYAAPYALRVAAGIDAITDFNLSTNTVKALMVHAAKPDEHDLKDVGWGRFPTSPESVITCLEDEATIVFQGELENSKHLRIPVPLPASTDSTWVHLSATFCISAIVDPEHPLHYTRSGLEISFRANEGRFTMEGANADTKPFFSLGKLYPSEYELREDAHKWETTLSRHQRFKRSTLQSPVFDVKYHAREQGGVISEDLPAIRYTLILTIRAEGDNSIYNKILQENQTLQAINVRTRVEVKS</sequence>
<dbReference type="EMBL" id="JAAQYX010000018">
    <property type="protein sequence ID" value="NNB50430.1"/>
    <property type="molecule type" value="Genomic_DNA"/>
</dbReference>
<dbReference type="InterPro" id="IPR034074">
    <property type="entry name" value="Y4bN_pept_dom"/>
</dbReference>
<dbReference type="Proteomes" id="UP000564604">
    <property type="component" value="Unassembled WGS sequence"/>
</dbReference>
<dbReference type="CDD" id="cd04847">
    <property type="entry name" value="Peptidases_S8_Subtilisin_like_2"/>
    <property type="match status" value="1"/>
</dbReference>
<evidence type="ECO:0000259" key="1">
    <source>
        <dbReference type="Pfam" id="PF00082"/>
    </source>
</evidence>
<protein>
    <submittedName>
        <fullName evidence="2">S8 family peptidase</fullName>
    </submittedName>
</protein>
<accession>A0A9Q5B179</accession>
<dbReference type="GO" id="GO:0006508">
    <property type="term" value="P:proteolysis"/>
    <property type="evidence" value="ECO:0007669"/>
    <property type="project" value="InterPro"/>
</dbReference>
<name>A0A9Q5B179_PSEFR</name>